<dbReference type="EMBL" id="BDJL01000019">
    <property type="protein sequence ID" value="GAV24840.1"/>
    <property type="molecule type" value="Genomic_DNA"/>
</dbReference>
<proteinExistence type="predicted"/>
<dbReference type="Proteomes" id="UP000187338">
    <property type="component" value="Unassembled WGS sequence"/>
</dbReference>
<organism evidence="1 2">
    <name type="scientific">Carboxydothermus islandicus</name>
    <dbReference type="NCBI Taxonomy" id="661089"/>
    <lineage>
        <taxon>Bacteria</taxon>
        <taxon>Bacillati</taxon>
        <taxon>Bacillota</taxon>
        <taxon>Clostridia</taxon>
        <taxon>Thermoanaerobacterales</taxon>
        <taxon>Thermoanaerobacteraceae</taxon>
        <taxon>Carboxydothermus</taxon>
    </lineage>
</organism>
<accession>A0A1L8D0Y8</accession>
<dbReference type="RefSeq" id="WP_075865026.1">
    <property type="nucleotide sequence ID" value="NZ_BDJL01000019.1"/>
</dbReference>
<gene>
    <name evidence="1" type="ORF">ciss_07730</name>
</gene>
<keyword evidence="2" id="KW-1185">Reference proteome</keyword>
<name>A0A1L8D0Y8_9THEO</name>
<reference evidence="2" key="1">
    <citation type="submission" date="2016-12" db="EMBL/GenBank/DDBJ databases">
        <title>Draft Genome Sequences od Carboxydothermus pertinax and islandicus, Hydrogenogenic Carboxydotrophic Bacteria.</title>
        <authorList>
            <person name="Fukuyama Y."/>
            <person name="Ohmae K."/>
            <person name="Yoneda Y."/>
            <person name="Yoshida T."/>
            <person name="Sako Y."/>
        </authorList>
    </citation>
    <scope>NUCLEOTIDE SEQUENCE [LARGE SCALE GENOMIC DNA]</scope>
    <source>
        <strain evidence="2">SET</strain>
    </source>
</reference>
<sequence length="271" mass="32157">MNNTSNTINELKNIQSDINKFLKLLPKMYKLEVSESFFANLINLKENIFHNFNNLNNNLTLEIEEFQKQFKENITKLKNSFINELNTCLEENEIKITGQLPKIVFDMFSLEINFEKRKYKLFFGDQRSLLSQGNLSTPEQLAKTIINEVNNIKKPRWKSMDEFNRKLYDIYIQKYKPKEKMSITDLYFNLVISLQSKDFYIEPHPKKMTYIYTRAQFAYDLYLLKQENIANKINLVTSNISKANKASSIWVPSGNKLEGTIYCECYFNERF</sequence>
<evidence type="ECO:0000313" key="1">
    <source>
        <dbReference type="EMBL" id="GAV24840.1"/>
    </source>
</evidence>
<evidence type="ECO:0000313" key="2">
    <source>
        <dbReference type="Proteomes" id="UP000187338"/>
    </source>
</evidence>
<dbReference type="AlphaFoldDB" id="A0A1L8D0Y8"/>
<comment type="caution">
    <text evidence="1">The sequence shown here is derived from an EMBL/GenBank/DDBJ whole genome shotgun (WGS) entry which is preliminary data.</text>
</comment>
<dbReference type="STRING" id="661089.ciss_07730"/>
<protein>
    <submittedName>
        <fullName evidence="1">Uncharacterized protein</fullName>
    </submittedName>
</protein>